<dbReference type="GO" id="GO:0005524">
    <property type="term" value="F:ATP binding"/>
    <property type="evidence" value="ECO:0007669"/>
    <property type="project" value="UniProtKB-KW"/>
</dbReference>
<dbReference type="eggNOG" id="arCOG03682">
    <property type="taxonomic scope" value="Archaea"/>
</dbReference>
<protein>
    <submittedName>
        <fullName evidence="7">Serine/threonine protein kinase</fullName>
    </submittedName>
</protein>
<dbReference type="Gene3D" id="1.10.510.10">
    <property type="entry name" value="Transferase(Phosphotransferase) domain 1"/>
    <property type="match status" value="1"/>
</dbReference>
<dbReference type="STRING" id="593750.Metfor_1920"/>
<accession>L0HHY6</accession>
<feature type="region of interest" description="Disordered" evidence="5">
    <location>
        <begin position="473"/>
        <end position="546"/>
    </location>
</feature>
<proteinExistence type="predicted"/>
<keyword evidence="4" id="KW-0067">ATP-binding</keyword>
<gene>
    <name evidence="7" type="ordered locus">Metfor_1920</name>
</gene>
<feature type="domain" description="Protein kinase" evidence="6">
    <location>
        <begin position="18"/>
        <end position="308"/>
    </location>
</feature>
<dbReference type="AlphaFoldDB" id="L0HHY6"/>
<dbReference type="InterPro" id="IPR011990">
    <property type="entry name" value="TPR-like_helical_dom_sf"/>
</dbReference>
<feature type="compositionally biased region" description="Basic and acidic residues" evidence="5">
    <location>
        <begin position="473"/>
        <end position="487"/>
    </location>
</feature>
<dbReference type="PANTHER" id="PTHR43289">
    <property type="entry name" value="MITOGEN-ACTIVATED PROTEIN KINASE KINASE KINASE 20-RELATED"/>
    <property type="match status" value="1"/>
</dbReference>
<dbReference type="KEGG" id="mfo:Metfor_1920"/>
<sequence>MPPNDTPFRSGDPIAKGYTVIDILGRGSVGTVYLAEDFSKKFIVAIKALNPGLISSEKARELFLREARIWLSIESHPNIVHPFGIVRDGDNLFIIMEYIAPKMRGESSLAGYLSTTRKLPVCRILTWTNQFCEGMKHAYREGIRAHRDIKPQNIMITRNGFLKITDFGIASVHPNPMPEEDSENPIPSCVRNHDALTSAVGTYLYMSPEHYRNPDLCDEQSDIYSFGIVLYQMVSGGSLPFLATLPSDRSREERDRFISDMKRLHGEALPPMTGSPLDNIIQTCLAKDPSERYGSFEDLQKDLNDQIIIHNCPPPETDEPWTVQRPEKDFVRGLIYFRHSRFEEAVSAFDEAEEAGYYSPELVAAKADCLASLGLVDKALWYYKNKLHERDQDPRLLYGRGMLLAKLGRHDEALKSLVPGMANLYTDPEFREMYWEAFVQMAEDPVVRPVYAHLLDTPFEEILKTFFPSVLPDRDSSGGRRTGERPKGMSLDTGSPDLPEGSAAWDHYASMQRGENDGIPESALTPNPPQSSLETPDTKRSSSSVIDRIYKKTMRYLRPYRHFPPPDDSKAISRSRLFRRNRGHK</sequence>
<dbReference type="Gene3D" id="3.30.200.20">
    <property type="entry name" value="Phosphorylase Kinase, domain 1"/>
    <property type="match status" value="1"/>
</dbReference>
<evidence type="ECO:0000256" key="1">
    <source>
        <dbReference type="ARBA" id="ARBA00022679"/>
    </source>
</evidence>
<keyword evidence="8" id="KW-1185">Reference proteome</keyword>
<dbReference type="Proteomes" id="UP000010824">
    <property type="component" value="Chromosome"/>
</dbReference>
<evidence type="ECO:0000256" key="2">
    <source>
        <dbReference type="ARBA" id="ARBA00022741"/>
    </source>
</evidence>
<organism evidence="7 8">
    <name type="scientific">Methanoregula formicica (strain DSM 22288 / NBRC 105244 / SMSP)</name>
    <dbReference type="NCBI Taxonomy" id="593750"/>
    <lineage>
        <taxon>Archaea</taxon>
        <taxon>Methanobacteriati</taxon>
        <taxon>Methanobacteriota</taxon>
        <taxon>Stenosarchaea group</taxon>
        <taxon>Methanomicrobia</taxon>
        <taxon>Methanomicrobiales</taxon>
        <taxon>Methanoregulaceae</taxon>
        <taxon>Methanoregula</taxon>
    </lineage>
</organism>
<dbReference type="SMART" id="SM00220">
    <property type="entry name" value="S_TKc"/>
    <property type="match status" value="1"/>
</dbReference>
<dbReference type="HOGENOM" id="CLU_465904_0_0_2"/>
<dbReference type="SUPFAM" id="SSF56112">
    <property type="entry name" value="Protein kinase-like (PK-like)"/>
    <property type="match status" value="1"/>
</dbReference>
<feature type="compositionally biased region" description="Basic residues" evidence="5">
    <location>
        <begin position="576"/>
        <end position="585"/>
    </location>
</feature>
<evidence type="ECO:0000256" key="5">
    <source>
        <dbReference type="SAM" id="MobiDB-lite"/>
    </source>
</evidence>
<evidence type="ECO:0000313" key="8">
    <source>
        <dbReference type="Proteomes" id="UP000010824"/>
    </source>
</evidence>
<dbReference type="Gene3D" id="1.25.40.10">
    <property type="entry name" value="Tetratricopeptide repeat domain"/>
    <property type="match status" value="1"/>
</dbReference>
<dbReference type="SUPFAM" id="SSF48452">
    <property type="entry name" value="TPR-like"/>
    <property type="match status" value="1"/>
</dbReference>
<dbReference type="PROSITE" id="PS50011">
    <property type="entry name" value="PROTEIN_KINASE_DOM"/>
    <property type="match status" value="1"/>
</dbReference>
<reference evidence="7 8" key="2">
    <citation type="journal article" date="2014" name="Genome Announc.">
        <title>Complete Genome Sequence of Methanoregula formicica SMSPT, a Mesophilic Hydrogenotrophic Methanogen Isolated from a Methanogenic Upflow Anaerobic Sludge Blanket Reactor.</title>
        <authorList>
            <person name="Yamamoto K."/>
            <person name="Tamaki H."/>
            <person name="Cadillo-Quiroz H."/>
            <person name="Imachi H."/>
            <person name="Kyrpides N."/>
            <person name="Woyke T."/>
            <person name="Goodwin L."/>
            <person name="Zinder S.H."/>
            <person name="Kamagata Y."/>
            <person name="Liu W.T."/>
        </authorList>
    </citation>
    <scope>NUCLEOTIDE SEQUENCE [LARGE SCALE GENOMIC DNA]</scope>
    <source>
        <strain evidence="8">DSM 22288 / NBRC 105244 / SMSP</strain>
    </source>
</reference>
<evidence type="ECO:0000256" key="3">
    <source>
        <dbReference type="ARBA" id="ARBA00022777"/>
    </source>
</evidence>
<keyword evidence="3 7" id="KW-0418">Kinase</keyword>
<dbReference type="CDD" id="cd14014">
    <property type="entry name" value="STKc_PknB_like"/>
    <property type="match status" value="1"/>
</dbReference>
<dbReference type="EMBL" id="CP003167">
    <property type="protein sequence ID" value="AGB02938.1"/>
    <property type="molecule type" value="Genomic_DNA"/>
</dbReference>
<evidence type="ECO:0000259" key="6">
    <source>
        <dbReference type="PROSITE" id="PS50011"/>
    </source>
</evidence>
<feature type="region of interest" description="Disordered" evidence="5">
    <location>
        <begin position="559"/>
        <end position="585"/>
    </location>
</feature>
<evidence type="ECO:0000256" key="4">
    <source>
        <dbReference type="ARBA" id="ARBA00022840"/>
    </source>
</evidence>
<dbReference type="InterPro" id="IPR000719">
    <property type="entry name" value="Prot_kinase_dom"/>
</dbReference>
<feature type="compositionally biased region" description="Polar residues" evidence="5">
    <location>
        <begin position="530"/>
        <end position="545"/>
    </location>
</feature>
<dbReference type="InterPro" id="IPR011009">
    <property type="entry name" value="Kinase-like_dom_sf"/>
</dbReference>
<dbReference type="Pfam" id="PF00069">
    <property type="entry name" value="Pkinase"/>
    <property type="match status" value="1"/>
</dbReference>
<dbReference type="PANTHER" id="PTHR43289:SF6">
    <property type="entry name" value="SERINE_THREONINE-PROTEIN KINASE NEKL-3"/>
    <property type="match status" value="1"/>
</dbReference>
<dbReference type="RefSeq" id="WP_015285901.1">
    <property type="nucleotide sequence ID" value="NC_019943.1"/>
</dbReference>
<keyword evidence="7" id="KW-0723">Serine/threonine-protein kinase</keyword>
<name>L0HHY6_METFS</name>
<keyword evidence="1" id="KW-0808">Transferase</keyword>
<dbReference type="GO" id="GO:0004674">
    <property type="term" value="F:protein serine/threonine kinase activity"/>
    <property type="evidence" value="ECO:0007669"/>
    <property type="project" value="UniProtKB-KW"/>
</dbReference>
<dbReference type="GeneID" id="14308309"/>
<dbReference type="eggNOG" id="arCOG03038">
    <property type="taxonomic scope" value="Archaea"/>
</dbReference>
<dbReference type="OrthoDB" id="41005at2157"/>
<dbReference type="InParanoid" id="L0HHY6"/>
<reference evidence="8" key="1">
    <citation type="submission" date="2011-12" db="EMBL/GenBank/DDBJ databases">
        <title>Complete sequence of Methanoregula formicicum SMSP.</title>
        <authorList>
            <person name="Lucas S."/>
            <person name="Han J."/>
            <person name="Lapidus A."/>
            <person name="Cheng J.-F."/>
            <person name="Goodwin L."/>
            <person name="Pitluck S."/>
            <person name="Peters L."/>
            <person name="Ovchinnikova G."/>
            <person name="Teshima H."/>
            <person name="Detter J.C."/>
            <person name="Han C."/>
            <person name="Tapia R."/>
            <person name="Land M."/>
            <person name="Hauser L."/>
            <person name="Kyrpides N."/>
            <person name="Ivanova N."/>
            <person name="Pagani I."/>
            <person name="Imachi H."/>
            <person name="Tamaki H."/>
            <person name="Sekiguchi Y."/>
            <person name="Kamagata Y."/>
            <person name="Cadillo-Quiroz H."/>
            <person name="Zinder S."/>
            <person name="Liu W.-T."/>
            <person name="Woyke T."/>
        </authorList>
    </citation>
    <scope>NUCLEOTIDE SEQUENCE [LARGE SCALE GENOMIC DNA]</scope>
    <source>
        <strain evidence="8">DSM 22288 / NBRC 105244 / SMSP</strain>
    </source>
</reference>
<evidence type="ECO:0000313" key="7">
    <source>
        <dbReference type="EMBL" id="AGB02938.1"/>
    </source>
</evidence>
<keyword evidence="2" id="KW-0547">Nucleotide-binding</keyword>